<evidence type="ECO:0000259" key="1">
    <source>
        <dbReference type="Pfam" id="PF00961"/>
    </source>
</evidence>
<dbReference type="InterPro" id="IPR004860">
    <property type="entry name" value="LAGLIDADG_dom"/>
</dbReference>
<gene>
    <name evidence="2" type="primary">orf319</name>
</gene>
<dbReference type="PANTHER" id="PTHR36181">
    <property type="entry name" value="INTRON-ENCODED ENDONUCLEASE AI3-RELATED"/>
    <property type="match status" value="1"/>
</dbReference>
<dbReference type="PANTHER" id="PTHR36181:SF4">
    <property type="entry name" value="LAGLIDADG ENDONUCLEASE"/>
    <property type="match status" value="1"/>
</dbReference>
<dbReference type="GO" id="GO:0005739">
    <property type="term" value="C:mitochondrion"/>
    <property type="evidence" value="ECO:0007669"/>
    <property type="project" value="UniProtKB-ARBA"/>
</dbReference>
<dbReference type="AlphaFoldDB" id="A0A023UPL4"/>
<dbReference type="EMBL" id="KJ459950">
    <property type="protein sequence ID" value="AHY04917.1"/>
    <property type="molecule type" value="Genomic_DNA"/>
</dbReference>
<geneLocation type="mitochondrion" evidence="2"/>
<dbReference type="GO" id="GO:0004519">
    <property type="term" value="F:endonuclease activity"/>
    <property type="evidence" value="ECO:0007669"/>
    <property type="project" value="InterPro"/>
</dbReference>
<dbReference type="Pfam" id="PF00961">
    <property type="entry name" value="LAGLIDADG_1"/>
    <property type="match status" value="2"/>
</dbReference>
<reference evidence="2" key="1">
    <citation type="journal article" date="2014" name="Proc. Natl. Acad. Sci. U.S.A.">
        <title>Massive programmed translational jumping in mitochondria.</title>
        <authorList>
            <person name="Lang B.F."/>
            <person name="Jakubkova M."/>
            <person name="Hegedusova E."/>
            <person name="Daoud R."/>
            <person name="Forget L."/>
            <person name="Brejova B."/>
            <person name="Vinar T."/>
            <person name="Kosa P."/>
            <person name="Fricova D."/>
            <person name="Nebohacova M."/>
            <person name="Griac P."/>
            <person name="Tomaska L."/>
            <person name="Burger G."/>
            <person name="Nosek J."/>
        </authorList>
    </citation>
    <scope>NUCLEOTIDE SEQUENCE</scope>
    <source>
        <strain evidence="2">NRRL Y-17630</strain>
    </source>
</reference>
<feature type="domain" description="Homing endonuclease LAGLIDADG" evidence="1">
    <location>
        <begin position="203"/>
        <end position="304"/>
    </location>
</feature>
<protein>
    <recommendedName>
        <fullName evidence="1">Homing endonuclease LAGLIDADG domain-containing protein</fullName>
    </recommendedName>
</protein>
<reference evidence="3" key="2">
    <citation type="submission" date="2019-01" db="EMBL/GenBank/DDBJ databases">
        <title>Mitochondrial genome of the yeast Magnusiomyces ingens.</title>
        <authorList>
            <person name="Jakubkova M."/>
            <person name="Brejova B."/>
            <person name="Vinar T."/>
            <person name="Nosek J."/>
        </authorList>
    </citation>
    <scope>NUCLEOTIDE SEQUENCE</scope>
    <source>
        <strain evidence="3">CBS 523.90</strain>
    </source>
</reference>
<keyword evidence="2" id="KW-0496">Mitochondrion</keyword>
<evidence type="ECO:0000313" key="2">
    <source>
        <dbReference type="EMBL" id="AHY04917.1"/>
    </source>
</evidence>
<dbReference type="RefSeq" id="YP_009029664.1">
    <property type="nucleotide sequence ID" value="NC_024093.1"/>
</dbReference>
<dbReference type="InterPro" id="IPR051289">
    <property type="entry name" value="LAGLIDADG_Endonuclease"/>
</dbReference>
<evidence type="ECO:0000313" key="3">
    <source>
        <dbReference type="EMBL" id="QUX32928.1"/>
    </source>
</evidence>
<feature type="non-terminal residue" evidence="2">
    <location>
        <position position="1"/>
    </location>
</feature>
<proteinExistence type="predicted"/>
<dbReference type="InterPro" id="IPR027434">
    <property type="entry name" value="Homing_endonucl"/>
</dbReference>
<dbReference type="SUPFAM" id="SSF55608">
    <property type="entry name" value="Homing endonucleases"/>
    <property type="match status" value="2"/>
</dbReference>
<dbReference type="GeneID" id="19350968"/>
<dbReference type="EMBL" id="MK456488">
    <property type="protein sequence ID" value="QUX32928.1"/>
    <property type="molecule type" value="Genomic_DNA"/>
</dbReference>
<name>A0A023UPL4_9ASCO</name>
<dbReference type="Gene3D" id="3.10.28.10">
    <property type="entry name" value="Homing endonucleases"/>
    <property type="match status" value="2"/>
</dbReference>
<feature type="domain" description="Homing endonuclease LAGLIDADG" evidence="1">
    <location>
        <begin position="85"/>
        <end position="171"/>
    </location>
</feature>
<sequence length="319" mass="37928">KNPINRLVVYMLENHNLLNQLSKLYNNPSKMLNMNNMIPAEGEESNNMSNIKQESNFNFYLYYNEFKKRFPNKKVPNKEFLEWFMGFFEGDGSFNMPKRGDLNMLMTQSNEDLKMLNMMKNTLNMGNMIMQSKKDNTSRWMVGNRKDIYMLTLLLNGNLVLPTKLFKFNMFLSKLNYKLMMNNESIIDYKNNLMLPSLEDAWMSGFTDAEGSFSCSMLSNNTSSYRMRYMLTQKYIMNKSMLDYMLNLWCMKYDNKIGSVTPHSMKDVWEMRINGLKNCMLMLPYFDRYKLKTKKEMSYNKFKNRCRREGGTPPAIKYD</sequence>
<organism evidence="2">
    <name type="scientific">Magnusiomyces ingens</name>
    <dbReference type="NCBI Taxonomy" id="44077"/>
    <lineage>
        <taxon>Eukaryota</taxon>
        <taxon>Fungi</taxon>
        <taxon>Dikarya</taxon>
        <taxon>Ascomycota</taxon>
        <taxon>Saccharomycotina</taxon>
        <taxon>Dipodascomycetes</taxon>
        <taxon>Dipodascales</taxon>
        <taxon>Dipodascaceae</taxon>
        <taxon>Magnusiomyces</taxon>
    </lineage>
</organism>
<accession>A0A023UPL4</accession>